<dbReference type="GO" id="GO:0005813">
    <property type="term" value="C:centrosome"/>
    <property type="evidence" value="ECO:0007669"/>
    <property type="project" value="InterPro"/>
</dbReference>
<gene>
    <name evidence="2" type="ORF">GBAR_LOCUS21105</name>
</gene>
<dbReference type="PANTHER" id="PTHR13958:SF3">
    <property type="entry name" value="CAP-GLY DOMAIN-CONTAINING PROTEIN-RELATED"/>
    <property type="match status" value="1"/>
</dbReference>
<feature type="region of interest" description="Disordered" evidence="1">
    <location>
        <begin position="302"/>
        <end position="453"/>
    </location>
</feature>
<dbReference type="GO" id="GO:0034453">
    <property type="term" value="P:microtubule anchoring"/>
    <property type="evidence" value="ECO:0007669"/>
    <property type="project" value="InterPro"/>
</dbReference>
<accession>A0AA35WXP9</accession>
<feature type="compositionally biased region" description="Basic and acidic residues" evidence="1">
    <location>
        <begin position="302"/>
        <end position="366"/>
    </location>
</feature>
<dbReference type="AlphaFoldDB" id="A0AA35WXP9"/>
<dbReference type="PROSITE" id="PS50096">
    <property type="entry name" value="IQ"/>
    <property type="match status" value="1"/>
</dbReference>
<name>A0AA35WXP9_GEOBA</name>
<dbReference type="EMBL" id="CASHTH010002958">
    <property type="protein sequence ID" value="CAI8037733.1"/>
    <property type="molecule type" value="Genomic_DNA"/>
</dbReference>
<protein>
    <submittedName>
        <fullName evidence="2">Centrosome-associated protein 350</fullName>
    </submittedName>
</protein>
<dbReference type="GO" id="GO:0008017">
    <property type="term" value="F:microtubule binding"/>
    <property type="evidence" value="ECO:0007669"/>
    <property type="project" value="InterPro"/>
</dbReference>
<evidence type="ECO:0000256" key="1">
    <source>
        <dbReference type="SAM" id="MobiDB-lite"/>
    </source>
</evidence>
<dbReference type="PANTHER" id="PTHR13958">
    <property type="entry name" value="CENTROSOME-ASSOCIATED PROTEIN 350"/>
    <property type="match status" value="1"/>
</dbReference>
<dbReference type="InterPro" id="IPR028750">
    <property type="entry name" value="CEP350/CC187"/>
</dbReference>
<feature type="compositionally biased region" description="Polar residues" evidence="1">
    <location>
        <begin position="137"/>
        <end position="160"/>
    </location>
</feature>
<proteinExistence type="predicted"/>
<organism evidence="2 3">
    <name type="scientific">Geodia barretti</name>
    <name type="common">Barrett's horny sponge</name>
    <dbReference type="NCBI Taxonomy" id="519541"/>
    <lineage>
        <taxon>Eukaryota</taxon>
        <taxon>Metazoa</taxon>
        <taxon>Porifera</taxon>
        <taxon>Demospongiae</taxon>
        <taxon>Heteroscleromorpha</taxon>
        <taxon>Tetractinellida</taxon>
        <taxon>Astrophorina</taxon>
        <taxon>Geodiidae</taxon>
        <taxon>Geodia</taxon>
    </lineage>
</organism>
<keyword evidence="3" id="KW-1185">Reference proteome</keyword>
<evidence type="ECO:0000313" key="3">
    <source>
        <dbReference type="Proteomes" id="UP001174909"/>
    </source>
</evidence>
<evidence type="ECO:0000313" key="2">
    <source>
        <dbReference type="EMBL" id="CAI8037733.1"/>
    </source>
</evidence>
<feature type="region of interest" description="Disordered" evidence="1">
    <location>
        <begin position="137"/>
        <end position="206"/>
    </location>
</feature>
<feature type="compositionally biased region" description="Low complexity" evidence="1">
    <location>
        <begin position="165"/>
        <end position="183"/>
    </location>
</feature>
<dbReference type="Proteomes" id="UP001174909">
    <property type="component" value="Unassembled WGS sequence"/>
</dbReference>
<feature type="compositionally biased region" description="Basic residues" evidence="1">
    <location>
        <begin position="394"/>
        <end position="405"/>
    </location>
</feature>
<comment type="caution">
    <text evidence="2">The sequence shown here is derived from an EMBL/GenBank/DDBJ whole genome shotgun (WGS) entry which is preliminary data.</text>
</comment>
<feature type="compositionally biased region" description="Polar residues" evidence="1">
    <location>
        <begin position="415"/>
        <end position="433"/>
    </location>
</feature>
<reference evidence="2" key="1">
    <citation type="submission" date="2023-03" db="EMBL/GenBank/DDBJ databases">
        <authorList>
            <person name="Steffen K."/>
            <person name="Cardenas P."/>
        </authorList>
    </citation>
    <scope>NUCLEOTIDE SEQUENCE</scope>
</reference>
<dbReference type="CDD" id="cd23767">
    <property type="entry name" value="IQCD"/>
    <property type="match status" value="1"/>
</dbReference>
<sequence length="509" mass="56424">MWERRGEAATQIQAFFRRHRVRRNLATSLGRVGDGEEDGIRTNGVLKTPSNVVLTTAPSGVQKTVNTSSPSVPLKPAVPSHSVAVQTSTSVLHLKPTTVAPTEEASSKVATHPWQKGGGDPLSVINIFTRERSHLHQTLSTLKTPPTQSLAPPTLPQHTSKNSRHPPLLMRLPLSPTLTLSHPHQTHTPHRVTPPPSLLRRHSSRGRGNSCNYSSWLSQFRLFLHHQSRLIVQQTTRPCDLYDPTQHADRLSPRSLGLKLQAELTLLETIEESMRQLSAVEGSRVVTSARQESLSLAELVERQRQDHEREMSLAASRAREVEEKRKREGERARQGEVEARRAREEAERREKERAAAAEEELSRAETRSLSTVGRGSSGGQSGSHFVGSAPGRSCPKHGRLCRHGSRQGSGLGSDVPTTSAVAGNSSGESTLTPGGSERGGEEGGMSLSRPGGEDSFFGFMSRMMEQYMKEEEVRSRHRALLLQLREKALKERTKAEMEWLKLKQRRLMR</sequence>